<name>A0A0C2JFZ7_9ACTN</name>
<dbReference type="EMBL" id="JROO01000032">
    <property type="protein sequence ID" value="KIH97810.1"/>
    <property type="molecule type" value="Genomic_DNA"/>
</dbReference>
<dbReference type="SUPFAM" id="SSF53335">
    <property type="entry name" value="S-adenosyl-L-methionine-dependent methyltransferases"/>
    <property type="match status" value="1"/>
</dbReference>
<gene>
    <name evidence="2" type="ORF">LP52_17360</name>
</gene>
<accession>A0A0C2JFZ7</accession>
<sequence length="63" mass="6494">MAPGDEQHPSKVSDLIMLTTAGGRERTESEYTALLGAAGFVVDRTLVAPVGGYCAIEATLKAG</sequence>
<dbReference type="AlphaFoldDB" id="A0A0C2JFZ7"/>
<dbReference type="Gene3D" id="3.40.50.150">
    <property type="entry name" value="Vaccinia Virus protein VP39"/>
    <property type="match status" value="1"/>
</dbReference>
<dbReference type="InterPro" id="IPR029063">
    <property type="entry name" value="SAM-dependent_MTases_sf"/>
</dbReference>
<protein>
    <recommendedName>
        <fullName evidence="1">O-methyltransferase C-terminal domain-containing protein</fullName>
    </recommendedName>
</protein>
<comment type="caution">
    <text evidence="2">The sequence shown here is derived from an EMBL/GenBank/DDBJ whole genome shotgun (WGS) entry which is preliminary data.</text>
</comment>
<feature type="domain" description="O-methyltransferase C-terminal" evidence="1">
    <location>
        <begin position="6"/>
        <end position="40"/>
    </location>
</feature>
<keyword evidence="3" id="KW-1185">Reference proteome</keyword>
<evidence type="ECO:0000259" key="1">
    <source>
        <dbReference type="Pfam" id="PF00891"/>
    </source>
</evidence>
<dbReference type="RefSeq" id="WP_040274996.1">
    <property type="nucleotide sequence ID" value="NZ_JROO01000032.1"/>
</dbReference>
<dbReference type="Pfam" id="PF00891">
    <property type="entry name" value="Methyltransf_2"/>
    <property type="match status" value="1"/>
</dbReference>
<dbReference type="OrthoDB" id="4145676at2"/>
<dbReference type="Proteomes" id="UP000031675">
    <property type="component" value="Unassembled WGS sequence"/>
</dbReference>
<reference evidence="3" key="1">
    <citation type="journal article" date="2015" name="Chem. Biol.">
        <title>Structure, bioactivity, and resistance mechanism of streptomonomicin, an unusual lasso Peptide from an understudied halophilic actinomycete.</title>
        <authorList>
            <person name="Metelev M."/>
            <person name="Tietz J.I."/>
            <person name="Melby J.O."/>
            <person name="Blair P.M."/>
            <person name="Zhu L."/>
            <person name="Livnat I."/>
            <person name="Severinov K."/>
            <person name="Mitchell D.A."/>
        </authorList>
    </citation>
    <scope>NUCLEOTIDE SEQUENCE [LARGE SCALE GENOMIC DNA]</scope>
    <source>
        <strain evidence="3">YIM 90003</strain>
    </source>
</reference>
<dbReference type="InterPro" id="IPR001077">
    <property type="entry name" value="COMT_C"/>
</dbReference>
<evidence type="ECO:0000313" key="3">
    <source>
        <dbReference type="Proteomes" id="UP000031675"/>
    </source>
</evidence>
<organism evidence="2 3">
    <name type="scientific">Streptomonospora alba</name>
    <dbReference type="NCBI Taxonomy" id="183763"/>
    <lineage>
        <taxon>Bacteria</taxon>
        <taxon>Bacillati</taxon>
        <taxon>Actinomycetota</taxon>
        <taxon>Actinomycetes</taxon>
        <taxon>Streptosporangiales</taxon>
        <taxon>Nocardiopsidaceae</taxon>
        <taxon>Streptomonospora</taxon>
    </lineage>
</organism>
<dbReference type="GO" id="GO:0008171">
    <property type="term" value="F:O-methyltransferase activity"/>
    <property type="evidence" value="ECO:0007669"/>
    <property type="project" value="InterPro"/>
</dbReference>
<evidence type="ECO:0000313" key="2">
    <source>
        <dbReference type="EMBL" id="KIH97810.1"/>
    </source>
</evidence>
<dbReference type="STRING" id="183763.LP52_17360"/>
<proteinExistence type="predicted"/>